<comment type="subcellular location">
    <subcellularLocation>
        <location evidence="5">Secreted</location>
    </subcellularLocation>
    <subcellularLocation>
        <location evidence="5">Bacterial flagellum</location>
    </subcellularLocation>
</comment>
<evidence type="ECO:0000256" key="2">
    <source>
        <dbReference type="ARBA" id="ARBA00011255"/>
    </source>
</evidence>
<protein>
    <recommendedName>
        <fullName evidence="5">Flagellar hook-associated protein 2</fullName>
        <shortName evidence="5">HAP2</shortName>
    </recommendedName>
    <alternativeName>
        <fullName evidence="5">Flagellar cap protein</fullName>
    </alternativeName>
</protein>
<keyword evidence="8" id="KW-0969">Cilium</keyword>
<dbReference type="InterPro" id="IPR010809">
    <property type="entry name" value="FliD_C"/>
</dbReference>
<evidence type="ECO:0000313" key="9">
    <source>
        <dbReference type="Proteomes" id="UP001597458"/>
    </source>
</evidence>
<proteinExistence type="inferred from homology"/>
<dbReference type="PANTHER" id="PTHR30288:SF0">
    <property type="entry name" value="FLAGELLAR HOOK-ASSOCIATED PROTEIN 2"/>
    <property type="match status" value="1"/>
</dbReference>
<dbReference type="InterPro" id="IPR040026">
    <property type="entry name" value="FliD"/>
</dbReference>
<evidence type="ECO:0000256" key="5">
    <source>
        <dbReference type="RuleBase" id="RU362066"/>
    </source>
</evidence>
<keyword evidence="8" id="KW-0282">Flagellum</keyword>
<keyword evidence="9" id="KW-1185">Reference proteome</keyword>
<evidence type="ECO:0000256" key="4">
    <source>
        <dbReference type="ARBA" id="ARBA00023143"/>
    </source>
</evidence>
<feature type="domain" description="Flagellar hook-associated protein 2 C-terminal" evidence="7">
    <location>
        <begin position="348"/>
        <end position="613"/>
    </location>
</feature>
<dbReference type="Pfam" id="PF07195">
    <property type="entry name" value="FliD_C"/>
    <property type="match status" value="1"/>
</dbReference>
<sequence length="624" mass="68127">MVDSSSISGGMFTSSTMRIGGLASGMDIDGMVNKIMTAQSIPLDKMKQKLQYLEWQRDDYRSMNTLLNDLKTTNFNMKLQGTFLTKKTASTDDSKVTATASSSAGNTTYTLKNVKLATSAYNKSDGSIVSDNTFDPTKSIWSQQGKLANTTGLWSTGTVNNESMSVSSDGISFNLAHGGITSINSTIDVNTSGVNQSYTVFTDESSFNNSTDANKVLVNQETGQLTFNQTIKKGSNITVPNYNYNYINFNITTYDDNGNQINPDPDSPFNFDANTSLNTILSKISSSNVGVNAFYDSTTKQVSITRTSTGDMNPISGTDTDGTEIKFNGSSFLTQTLMLNETNENGGVDASFNVNGLQSTRHSNTFTLGNVTFNLKETIPDTNSDAVTITVNNDTDAVYDQIKSFVDKYNDTIKKINDKIGETKYRDYPPLTDAQKDQMKDSEITAWTDKAKSGTLSNDSLLSGVLNQMRIDLYSSVSSVSDSDHNQLATIGITTSPNYLDNGKLELDETKLKQALAENPDAVMQLFTNTGTEDDYASQGIAKRLDTSINDVFKQIQQKAGSVGSTNASFLMGQSFDDLNEQISAMTDRLTDIENRYYKQFSAMEQAIQNANQQSMSLTNLLGQ</sequence>
<reference evidence="9" key="1">
    <citation type="journal article" date="2019" name="Int. J. Syst. Evol. Microbiol.">
        <title>The Global Catalogue of Microorganisms (GCM) 10K type strain sequencing project: providing services to taxonomists for standard genome sequencing and annotation.</title>
        <authorList>
            <consortium name="The Broad Institute Genomics Platform"/>
            <consortium name="The Broad Institute Genome Sequencing Center for Infectious Disease"/>
            <person name="Wu L."/>
            <person name="Ma J."/>
        </authorList>
    </citation>
    <scope>NUCLEOTIDE SEQUENCE [LARGE SCALE GENOMIC DNA]</scope>
    <source>
        <strain evidence="9">TISTR 2241</strain>
    </source>
</reference>
<evidence type="ECO:0000259" key="7">
    <source>
        <dbReference type="Pfam" id="PF07195"/>
    </source>
</evidence>
<evidence type="ECO:0000256" key="1">
    <source>
        <dbReference type="ARBA" id="ARBA00009764"/>
    </source>
</evidence>
<evidence type="ECO:0000256" key="3">
    <source>
        <dbReference type="ARBA" id="ARBA00023054"/>
    </source>
</evidence>
<evidence type="ECO:0000313" key="8">
    <source>
        <dbReference type="EMBL" id="MFD2615844.1"/>
    </source>
</evidence>
<accession>A0ABW5PML0</accession>
<gene>
    <name evidence="8" type="primary">fliD</name>
    <name evidence="8" type="ORF">ACFSTF_00610</name>
</gene>
<name>A0ABW5PML0_9BACI</name>
<dbReference type="Pfam" id="PF02465">
    <property type="entry name" value="FliD_N"/>
    <property type="match status" value="1"/>
</dbReference>
<dbReference type="PANTHER" id="PTHR30288">
    <property type="entry name" value="FLAGELLAR CAP/ASSEMBLY PROTEIN FLID"/>
    <property type="match status" value="1"/>
</dbReference>
<comment type="caution">
    <text evidence="8">The sequence shown here is derived from an EMBL/GenBank/DDBJ whole genome shotgun (WGS) entry which is preliminary data.</text>
</comment>
<comment type="similarity">
    <text evidence="1 5">Belongs to the FliD family.</text>
</comment>
<evidence type="ECO:0000259" key="6">
    <source>
        <dbReference type="Pfam" id="PF02465"/>
    </source>
</evidence>
<dbReference type="RefSeq" id="WP_141191082.1">
    <property type="nucleotide sequence ID" value="NZ_JBHUMR010000001.1"/>
</dbReference>
<organism evidence="8 9">
    <name type="scientific">Terrilactibacillus laevilacticus</name>
    <dbReference type="NCBI Taxonomy" id="1380157"/>
    <lineage>
        <taxon>Bacteria</taxon>
        <taxon>Bacillati</taxon>
        <taxon>Bacillota</taxon>
        <taxon>Bacilli</taxon>
        <taxon>Bacillales</taxon>
        <taxon>Bacillaceae</taxon>
        <taxon>Terrilactibacillus</taxon>
    </lineage>
</organism>
<dbReference type="EMBL" id="JBHUMR010000001">
    <property type="protein sequence ID" value="MFD2615844.1"/>
    <property type="molecule type" value="Genomic_DNA"/>
</dbReference>
<keyword evidence="8" id="KW-0966">Cell projection</keyword>
<keyword evidence="3" id="KW-0175">Coiled coil</keyword>
<keyword evidence="5" id="KW-0964">Secreted</keyword>
<comment type="function">
    <text evidence="5">Required for morphogenesis and for the elongation of the flagellar filament by facilitating polymerization of the flagellin monomers at the tip of growing filament. Forms a capping structure, which prevents flagellin subunits (transported through the central channel of the flagellum) from leaking out without polymerization at the distal end.</text>
</comment>
<dbReference type="Proteomes" id="UP001597458">
    <property type="component" value="Unassembled WGS sequence"/>
</dbReference>
<feature type="domain" description="Flagellar hook-associated protein 2 N-terminal" evidence="6">
    <location>
        <begin position="24"/>
        <end position="119"/>
    </location>
</feature>
<keyword evidence="4 5" id="KW-0975">Bacterial flagellum</keyword>
<comment type="subunit">
    <text evidence="2 5">Homopentamer.</text>
</comment>
<dbReference type="InterPro" id="IPR003481">
    <property type="entry name" value="FliD_N"/>
</dbReference>